<dbReference type="Proteomes" id="UP000234343">
    <property type="component" value="Chromosome"/>
</dbReference>
<dbReference type="KEGG" id="lsh:CAB17_12665"/>
<dbReference type="EMBL" id="CP025491">
    <property type="protein sequence ID" value="AUH72799.1"/>
    <property type="molecule type" value="Genomic_DNA"/>
</dbReference>
<reference evidence="1 2" key="1">
    <citation type="submission" date="2017-12" db="EMBL/GenBank/DDBJ databases">
        <title>Legionella sainthelensi LA01-117, whole genome sequence of a clinical isolate from New Zealand.</title>
        <authorList>
            <person name="Cree S.L."/>
            <person name="Slow S."/>
            <person name="Kennedy M.A."/>
            <person name="Murdoch D.R."/>
            <person name="Biggs P.J."/>
            <person name="Anderson T."/>
        </authorList>
    </citation>
    <scope>NUCLEOTIDE SEQUENCE [LARGE SCALE GENOMIC DNA]</scope>
    <source>
        <strain evidence="1 2">LA01-117</strain>
    </source>
</reference>
<evidence type="ECO:0000313" key="1">
    <source>
        <dbReference type="EMBL" id="AUH72799.1"/>
    </source>
</evidence>
<name>A0A2H5FMM2_9GAMM</name>
<accession>A0A2H5FMM2</accession>
<evidence type="ECO:0008006" key="3">
    <source>
        <dbReference type="Google" id="ProtNLM"/>
    </source>
</evidence>
<keyword evidence="2" id="KW-1185">Reference proteome</keyword>
<evidence type="ECO:0000313" key="2">
    <source>
        <dbReference type="Proteomes" id="UP000234343"/>
    </source>
</evidence>
<dbReference type="RefSeq" id="WP_101900403.1">
    <property type="nucleotide sequence ID" value="NZ_CP025491.2"/>
</dbReference>
<dbReference type="AlphaFoldDB" id="A0A2H5FMM2"/>
<dbReference type="InterPro" id="IPR000169">
    <property type="entry name" value="Pept_cys_AS"/>
</dbReference>
<organism evidence="1 2">
    <name type="scientific">Legionella sainthelensi</name>
    <dbReference type="NCBI Taxonomy" id="28087"/>
    <lineage>
        <taxon>Bacteria</taxon>
        <taxon>Pseudomonadati</taxon>
        <taxon>Pseudomonadota</taxon>
        <taxon>Gammaproteobacteria</taxon>
        <taxon>Legionellales</taxon>
        <taxon>Legionellaceae</taxon>
        <taxon>Legionella</taxon>
    </lineage>
</organism>
<gene>
    <name evidence="1" type="ORF">CAB17_12665</name>
</gene>
<sequence>MTTPLFPPNDGAITIKQGRGGDCYLLAAIDCLLNSGPEGYASLKSLFVEKANGVEVRIKRTEQSKLLQMDKIPGKFLYYYDQMTNQDVFFLDRTRLDEIDRPGVGVASNSLAIKILERLSSYYYVNKGWNHYDPSASVMAHNIPNRHLGYETEFVANLLGVSAQDYLNINDIVKLKTIAPQEPVYIALDWGDVDVYGQRHGAHALRVDKIIPNAQSPGGYEVVLVNPWDNQKRETFNLNDLIQRRSRFATFNINPYQPELVRTLLNQDENIGKAVFADPNLLNMLLKIREGAGFLTQKVIIDCVKLHEKLHFLPVVFNSLPNEKQAKVRSCISNYNGSMHAFFSSLLSVDPNLAQVIFNLVIDQAIREKVRDSKISEKEATSQIEKGFMDYYATGLIYCLTRAGGLRSYFDEGVFNRSFIEKKFPDLIGVKEEQAQKAHMDIERYVNLINQLVVSFESPQFTSVDSINKHEELLLNQLHGIVSDQILYQTKEILGLPSLPAVDKAYLDKINEVKEAAQNKRITEAENFIIEFTKEISALPVAFNHIVMHENVIAHSHELSENLLKFVINSKKLEQAEHILGIPAGQHSPAISEAIKRQSQKIQDSAQEQLLALKKQEIELRFKEMNDIKISFAEHMKTPEDVTIHRLELELELTKAYSRHSWFDVRSLIKEAYEHRIMRIEFEADKAMRRMEGNYSPVGRFGLFAAANTDANPDLTNQAELKI</sequence>
<dbReference type="PROSITE" id="PS00139">
    <property type="entry name" value="THIOL_PROTEASE_CYS"/>
    <property type="match status" value="1"/>
</dbReference>
<protein>
    <recommendedName>
        <fullName evidence="3">Thiol protease</fullName>
    </recommendedName>
</protein>
<proteinExistence type="predicted"/>